<reference evidence="1" key="1">
    <citation type="journal article" date="2013" name="Environ. Microbiol.">
        <title>Microbiota from the distal guts of lean and obese adolescents exhibit partial functional redundancy besides clear differences in community structure.</title>
        <authorList>
            <person name="Ferrer M."/>
            <person name="Ruiz A."/>
            <person name="Lanza F."/>
            <person name="Haange S.B."/>
            <person name="Oberbach A."/>
            <person name="Till H."/>
            <person name="Bargiela R."/>
            <person name="Campoy C."/>
            <person name="Segura M.T."/>
            <person name="Richter M."/>
            <person name="von Bergen M."/>
            <person name="Seifert J."/>
            <person name="Suarez A."/>
        </authorList>
    </citation>
    <scope>NUCLEOTIDE SEQUENCE</scope>
</reference>
<feature type="non-terminal residue" evidence="1">
    <location>
        <position position="156"/>
    </location>
</feature>
<sequence length="156" mass="17004">MIMMTFYLESKYGEPWVTDSTLNYTVEQLQEGLEWIQSLEDNHVMPDLKTMNAAGDKTITDGQAWITGKYAGIFTWDSSALSASQNLPDDAEYVVGDEIKWGEAANGGFAKVSMGMAITQSCEHPVEAAALINFILNEKEGASIMGTQCGMVCSKA</sequence>
<dbReference type="EMBL" id="AJWY01008331">
    <property type="protein sequence ID" value="EKC61512.1"/>
    <property type="molecule type" value="Genomic_DNA"/>
</dbReference>
<name>K1SLK3_9ZZZZ</name>
<evidence type="ECO:0000313" key="1">
    <source>
        <dbReference type="EMBL" id="EKC61512.1"/>
    </source>
</evidence>
<proteinExistence type="predicted"/>
<dbReference type="SUPFAM" id="SSF53850">
    <property type="entry name" value="Periplasmic binding protein-like II"/>
    <property type="match status" value="1"/>
</dbReference>
<organism evidence="1">
    <name type="scientific">human gut metagenome</name>
    <dbReference type="NCBI Taxonomy" id="408170"/>
    <lineage>
        <taxon>unclassified sequences</taxon>
        <taxon>metagenomes</taxon>
        <taxon>organismal metagenomes</taxon>
    </lineage>
</organism>
<comment type="caution">
    <text evidence="1">The sequence shown here is derived from an EMBL/GenBank/DDBJ whole genome shotgun (WGS) entry which is preliminary data.</text>
</comment>
<dbReference type="AlphaFoldDB" id="K1SLK3"/>
<dbReference type="Gene3D" id="3.40.190.10">
    <property type="entry name" value="Periplasmic binding protein-like II"/>
    <property type="match status" value="2"/>
</dbReference>
<accession>K1SLK3</accession>
<protein>
    <submittedName>
        <fullName evidence="1">Periplasmic pectic oligomers binding protein</fullName>
    </submittedName>
</protein>
<gene>
    <name evidence="1" type="ORF">LEA_12321</name>
</gene>